<accession>A6IYC9</accession>
<dbReference type="EMBL" id="CH473972">
    <property type="protein sequence ID" value="EDL92259.1"/>
    <property type="molecule type" value="Genomic_DNA"/>
</dbReference>
<dbReference type="Proteomes" id="UP000234681">
    <property type="component" value="Chromosome 19"/>
</dbReference>
<gene>
    <name evidence="1" type="ORF">rCG_51049</name>
</gene>
<evidence type="ECO:0000313" key="2">
    <source>
        <dbReference type="Proteomes" id="UP000234681"/>
    </source>
</evidence>
<feature type="non-terminal residue" evidence="1">
    <location>
        <position position="13"/>
    </location>
</feature>
<name>A6IYC9_RAT</name>
<evidence type="ECO:0000313" key="1">
    <source>
        <dbReference type="EMBL" id="EDL92259.1"/>
    </source>
</evidence>
<organism evidence="1 2">
    <name type="scientific">Rattus norvegicus</name>
    <name type="common">Rat</name>
    <dbReference type="NCBI Taxonomy" id="10116"/>
    <lineage>
        <taxon>Eukaryota</taxon>
        <taxon>Metazoa</taxon>
        <taxon>Chordata</taxon>
        <taxon>Craniata</taxon>
        <taxon>Vertebrata</taxon>
        <taxon>Euteleostomi</taxon>
        <taxon>Mammalia</taxon>
        <taxon>Eutheria</taxon>
        <taxon>Euarchontoglires</taxon>
        <taxon>Glires</taxon>
        <taxon>Rodentia</taxon>
        <taxon>Myomorpha</taxon>
        <taxon>Muroidea</taxon>
        <taxon>Muridae</taxon>
        <taxon>Murinae</taxon>
        <taxon>Rattus</taxon>
    </lineage>
</organism>
<protein>
    <submittedName>
        <fullName evidence="1">RCG51049</fullName>
    </submittedName>
</protein>
<proteinExistence type="predicted"/>
<sequence>MCLATHMVTGSAQ</sequence>
<reference evidence="2" key="1">
    <citation type="submission" date="2005-09" db="EMBL/GenBank/DDBJ databases">
        <authorList>
            <person name="Mural R.J."/>
            <person name="Li P.W."/>
            <person name="Adams M.D."/>
            <person name="Amanatides P.G."/>
            <person name="Baden-Tillson H."/>
            <person name="Barnstead M."/>
            <person name="Chin S.H."/>
            <person name="Dew I."/>
            <person name="Evans C.A."/>
            <person name="Ferriera S."/>
            <person name="Flanigan M."/>
            <person name="Fosler C."/>
            <person name="Glodek A."/>
            <person name="Gu Z."/>
            <person name="Holt R.A."/>
            <person name="Jennings D."/>
            <person name="Kraft C.L."/>
            <person name="Lu F."/>
            <person name="Nguyen T."/>
            <person name="Nusskern D.R."/>
            <person name="Pfannkoch C.M."/>
            <person name="Sitter C."/>
            <person name="Sutton G.G."/>
            <person name="Venter J.C."/>
            <person name="Wang Z."/>
            <person name="Woodage T."/>
            <person name="Zheng X.H."/>
            <person name="Zhong F."/>
        </authorList>
    </citation>
    <scope>NUCLEOTIDE SEQUENCE [LARGE SCALE GENOMIC DNA]</scope>
    <source>
        <strain>BN</strain>
        <strain evidence="2">Sprague-Dawley</strain>
    </source>
</reference>